<reference evidence="1 2" key="1">
    <citation type="submission" date="2016-10" db="EMBL/GenBank/DDBJ databases">
        <title>Genome sequence of the ascomycete fungus Penicillium subrubescens.</title>
        <authorList>
            <person name="De Vries R.P."/>
            <person name="Peng M."/>
            <person name="Dilokpimol A."/>
            <person name="Hilden K."/>
            <person name="Makela M.R."/>
            <person name="Grigoriev I."/>
            <person name="Riley R."/>
            <person name="Granchi Z."/>
        </authorList>
    </citation>
    <scope>NUCLEOTIDE SEQUENCE [LARGE SCALE GENOMIC DNA]</scope>
    <source>
        <strain evidence="1 2">CBS 132785</strain>
    </source>
</reference>
<gene>
    <name evidence="1" type="ORF">PENSUB_7136</name>
</gene>
<dbReference type="EMBL" id="MNBE01000626">
    <property type="protein sequence ID" value="OKP02372.1"/>
    <property type="molecule type" value="Genomic_DNA"/>
</dbReference>
<evidence type="ECO:0000313" key="1">
    <source>
        <dbReference type="EMBL" id="OKP02372.1"/>
    </source>
</evidence>
<dbReference type="AlphaFoldDB" id="A0A1Q5TQ98"/>
<comment type="caution">
    <text evidence="1">The sequence shown here is derived from an EMBL/GenBank/DDBJ whole genome shotgun (WGS) entry which is preliminary data.</text>
</comment>
<evidence type="ECO:0000313" key="2">
    <source>
        <dbReference type="Proteomes" id="UP000186955"/>
    </source>
</evidence>
<dbReference type="Proteomes" id="UP000186955">
    <property type="component" value="Unassembled WGS sequence"/>
</dbReference>
<dbReference type="STRING" id="1316194.A0A1Q5TQ98"/>
<keyword evidence="2" id="KW-1185">Reference proteome</keyword>
<accession>A0A1Q5TQ98</accession>
<name>A0A1Q5TQ98_9EURO</name>
<sequence>MLGNFIPTGYSMESLPPELISQVLDFIIPATGSRRWPEIKLAGYATLSRRWQAFIEPCTFSDISINDPKRLEEFQQIISISHRRSYVKKIYLRVKLESYDEEARARFETDEEHQRNNKIFNSTISALFRILADWPKEAGIELGISAWCPSDYCDRQRRLAAAMWRGNDLLGWRYEKSYLEFSRTTTDSECPPVHAVTYLSVEGLRDERPIEPASSVLIALKLPQLNRVHLMMKDEWRRDKQTRQRLRNGSSQVLVEPVVVIILAYSKSSYMSYPTFSKMKDPN</sequence>
<proteinExistence type="predicted"/>
<protein>
    <recommendedName>
        <fullName evidence="3">F-box domain-containing protein</fullName>
    </recommendedName>
</protein>
<evidence type="ECO:0008006" key="3">
    <source>
        <dbReference type="Google" id="ProtNLM"/>
    </source>
</evidence>
<organism evidence="1 2">
    <name type="scientific">Penicillium subrubescens</name>
    <dbReference type="NCBI Taxonomy" id="1316194"/>
    <lineage>
        <taxon>Eukaryota</taxon>
        <taxon>Fungi</taxon>
        <taxon>Dikarya</taxon>
        <taxon>Ascomycota</taxon>
        <taxon>Pezizomycotina</taxon>
        <taxon>Eurotiomycetes</taxon>
        <taxon>Eurotiomycetidae</taxon>
        <taxon>Eurotiales</taxon>
        <taxon>Aspergillaceae</taxon>
        <taxon>Penicillium</taxon>
    </lineage>
</organism>